<accession>A0A6C0AEQ6</accession>
<feature type="region of interest" description="Disordered" evidence="1">
    <location>
        <begin position="1"/>
        <end position="20"/>
    </location>
</feature>
<dbReference type="InterPro" id="IPR013783">
    <property type="entry name" value="Ig-like_fold"/>
</dbReference>
<name>A0A6C0AEQ6_9ZZZZ</name>
<organism evidence="2">
    <name type="scientific">viral metagenome</name>
    <dbReference type="NCBI Taxonomy" id="1070528"/>
    <lineage>
        <taxon>unclassified sequences</taxon>
        <taxon>metagenomes</taxon>
        <taxon>organismal metagenomes</taxon>
    </lineage>
</organism>
<dbReference type="EMBL" id="MN740593">
    <property type="protein sequence ID" value="QHS77855.1"/>
    <property type="molecule type" value="Genomic_DNA"/>
</dbReference>
<evidence type="ECO:0000256" key="1">
    <source>
        <dbReference type="SAM" id="MobiDB-lite"/>
    </source>
</evidence>
<sequence length="162" mass="18002">MGQTPSQQTTEEITQPVITQPITPPSTNQLSYVLSNPVVITEILPSEGNYYTLLTIKGNNFEYKEGINSMSNIRFAALILGTDTSTVFTSSQFDIVNSTEIIVYISTFICKYSNNPSNIGKNIKDFLGTQIPKSFGTVFIVQVQDVNGRNVANNPRFKYFLV</sequence>
<evidence type="ECO:0000313" key="2">
    <source>
        <dbReference type="EMBL" id="QHS77855.1"/>
    </source>
</evidence>
<protein>
    <recommendedName>
        <fullName evidence="3">IPT/TIG domain-containing protein</fullName>
    </recommendedName>
</protein>
<dbReference type="Gene3D" id="2.60.40.10">
    <property type="entry name" value="Immunoglobulins"/>
    <property type="match status" value="1"/>
</dbReference>
<evidence type="ECO:0008006" key="3">
    <source>
        <dbReference type="Google" id="ProtNLM"/>
    </source>
</evidence>
<feature type="compositionally biased region" description="Polar residues" evidence="1">
    <location>
        <begin position="1"/>
        <end position="12"/>
    </location>
</feature>
<reference evidence="2" key="1">
    <citation type="journal article" date="2020" name="Nature">
        <title>Giant virus diversity and host interactions through global metagenomics.</title>
        <authorList>
            <person name="Schulz F."/>
            <person name="Roux S."/>
            <person name="Paez-Espino D."/>
            <person name="Jungbluth S."/>
            <person name="Walsh D.A."/>
            <person name="Denef V.J."/>
            <person name="McMahon K.D."/>
            <person name="Konstantinidis K.T."/>
            <person name="Eloe-Fadrosh E.A."/>
            <person name="Kyrpides N.C."/>
            <person name="Woyke T."/>
        </authorList>
    </citation>
    <scope>NUCLEOTIDE SEQUENCE</scope>
    <source>
        <strain evidence="2">GVMAG-S-1021933-23</strain>
    </source>
</reference>
<dbReference type="AlphaFoldDB" id="A0A6C0AEQ6"/>
<proteinExistence type="predicted"/>